<dbReference type="AlphaFoldDB" id="A0A395GKG3"/>
<name>A0A395GKG3_9EURO</name>
<protein>
    <submittedName>
        <fullName evidence="2">Uncharacterized protein</fullName>
    </submittedName>
</protein>
<organism evidence="2 3">
    <name type="scientific">Aspergillus ibericus CBS 121593</name>
    <dbReference type="NCBI Taxonomy" id="1448316"/>
    <lineage>
        <taxon>Eukaryota</taxon>
        <taxon>Fungi</taxon>
        <taxon>Dikarya</taxon>
        <taxon>Ascomycota</taxon>
        <taxon>Pezizomycotina</taxon>
        <taxon>Eurotiomycetes</taxon>
        <taxon>Eurotiomycetidae</taxon>
        <taxon>Eurotiales</taxon>
        <taxon>Aspergillaceae</taxon>
        <taxon>Aspergillus</taxon>
        <taxon>Aspergillus subgen. Circumdati</taxon>
    </lineage>
</organism>
<dbReference type="RefSeq" id="XP_025570120.1">
    <property type="nucleotide sequence ID" value="XM_025720518.1"/>
</dbReference>
<dbReference type="STRING" id="1448316.A0A395GKG3"/>
<gene>
    <name evidence="2" type="ORF">BO80DRAFT_429634</name>
</gene>
<evidence type="ECO:0000313" key="3">
    <source>
        <dbReference type="Proteomes" id="UP000249402"/>
    </source>
</evidence>
<keyword evidence="3" id="KW-1185">Reference proteome</keyword>
<dbReference type="EMBL" id="KZ824485">
    <property type="protein sequence ID" value="RAK95792.1"/>
    <property type="molecule type" value="Genomic_DNA"/>
</dbReference>
<dbReference type="OrthoDB" id="4405280at2759"/>
<evidence type="ECO:0000313" key="2">
    <source>
        <dbReference type="EMBL" id="RAK95792.1"/>
    </source>
</evidence>
<feature type="signal peptide" evidence="1">
    <location>
        <begin position="1"/>
        <end position="23"/>
    </location>
</feature>
<reference evidence="2 3" key="1">
    <citation type="submission" date="2018-02" db="EMBL/GenBank/DDBJ databases">
        <title>The genomes of Aspergillus section Nigri reveals drivers in fungal speciation.</title>
        <authorList>
            <consortium name="DOE Joint Genome Institute"/>
            <person name="Vesth T.C."/>
            <person name="Nybo J."/>
            <person name="Theobald S."/>
            <person name="Brandl J."/>
            <person name="Frisvad J.C."/>
            <person name="Nielsen K.F."/>
            <person name="Lyhne E.K."/>
            <person name="Kogle M.E."/>
            <person name="Kuo A."/>
            <person name="Riley R."/>
            <person name="Clum A."/>
            <person name="Nolan M."/>
            <person name="Lipzen A."/>
            <person name="Salamov A."/>
            <person name="Henrissat B."/>
            <person name="Wiebenga A."/>
            <person name="De vries R.P."/>
            <person name="Grigoriev I.V."/>
            <person name="Mortensen U.H."/>
            <person name="Andersen M.R."/>
            <person name="Baker S.E."/>
        </authorList>
    </citation>
    <scope>NUCLEOTIDE SEQUENCE [LARGE SCALE GENOMIC DNA]</scope>
    <source>
        <strain evidence="2 3">CBS 121593</strain>
    </source>
</reference>
<proteinExistence type="predicted"/>
<dbReference type="VEuPathDB" id="FungiDB:BO80DRAFT_429634"/>
<feature type="chain" id="PRO_5017385806" evidence="1">
    <location>
        <begin position="24"/>
        <end position="160"/>
    </location>
</feature>
<keyword evidence="1" id="KW-0732">Signal</keyword>
<dbReference type="GeneID" id="37225383"/>
<evidence type="ECO:0000256" key="1">
    <source>
        <dbReference type="SAM" id="SignalP"/>
    </source>
</evidence>
<accession>A0A395GKG3</accession>
<sequence length="160" mass="17205">MPKLSTLVVSVLSILIIAGGSSATVLPTGLRREITVPYCEDNSDHLISVFRREGHDDNSDTNREEVGDSAQVDLAAAQCNSNFHCHLGQICERGNCVTGCGTNMDCSHFHICANGTCKDSRGGPCSPNRSTCSFHADCCSGRCKRWGGLIGRKKCRGSRK</sequence>
<dbReference type="Proteomes" id="UP000249402">
    <property type="component" value="Unassembled WGS sequence"/>
</dbReference>